<evidence type="ECO:0000313" key="1">
    <source>
        <dbReference type="EMBL" id="KAA2238657.1"/>
    </source>
</evidence>
<comment type="caution">
    <text evidence="1">The sequence shown here is derived from an EMBL/GenBank/DDBJ whole genome shotgun (WGS) entry which is preliminary data.</text>
</comment>
<dbReference type="Proteomes" id="UP000324611">
    <property type="component" value="Unassembled WGS sequence"/>
</dbReference>
<protein>
    <submittedName>
        <fullName evidence="1">Uncharacterized protein</fullName>
    </submittedName>
</protein>
<reference evidence="1 2" key="2">
    <citation type="submission" date="2019-09" db="EMBL/GenBank/DDBJ databases">
        <authorList>
            <person name="Jin C."/>
        </authorList>
    </citation>
    <scope>NUCLEOTIDE SEQUENCE [LARGE SCALE GENOMIC DNA]</scope>
    <source>
        <strain evidence="1 2">BN140078</strain>
    </source>
</reference>
<keyword evidence="2" id="KW-1185">Reference proteome</keyword>
<dbReference type="RefSeq" id="WP_149839836.1">
    <property type="nucleotide sequence ID" value="NZ_VUOC01000004.1"/>
</dbReference>
<sequence length="153" mass="16978">MDDVNNPYTYVGLNNHYYLKGLHILGVLNGSNTPNILNTPNVLNVANVPNVPNVPNVFNVLVPINMHRAIYRMMPQGSTKLYTTVMDSTNNPHYNYTGQNHRDPERPIAFFRAPISPYGILALPGRIQNGPWLARVPAAYLPNELPAAGAGRF</sequence>
<organism evidence="1 2">
    <name type="scientific">Chitinophaga agrisoli</name>
    <dbReference type="NCBI Taxonomy" id="2607653"/>
    <lineage>
        <taxon>Bacteria</taxon>
        <taxon>Pseudomonadati</taxon>
        <taxon>Bacteroidota</taxon>
        <taxon>Chitinophagia</taxon>
        <taxon>Chitinophagales</taxon>
        <taxon>Chitinophagaceae</taxon>
        <taxon>Chitinophaga</taxon>
    </lineage>
</organism>
<reference evidence="1 2" key="1">
    <citation type="submission" date="2019-09" db="EMBL/GenBank/DDBJ databases">
        <title>Chitinophaga ginsengihumi sp. nov., isolated from soil of ginseng rhizosphere.</title>
        <authorList>
            <person name="Lee J."/>
        </authorList>
    </citation>
    <scope>NUCLEOTIDE SEQUENCE [LARGE SCALE GENOMIC DNA]</scope>
    <source>
        <strain evidence="1 2">BN140078</strain>
    </source>
</reference>
<accession>A0A5B2VK85</accession>
<name>A0A5B2VK85_9BACT</name>
<dbReference type="EMBL" id="VUOC01000004">
    <property type="protein sequence ID" value="KAA2238657.1"/>
    <property type="molecule type" value="Genomic_DNA"/>
</dbReference>
<dbReference type="AlphaFoldDB" id="A0A5B2VK85"/>
<proteinExistence type="predicted"/>
<evidence type="ECO:0000313" key="2">
    <source>
        <dbReference type="Proteomes" id="UP000324611"/>
    </source>
</evidence>
<gene>
    <name evidence="1" type="ORF">F0L74_20775</name>
</gene>